<dbReference type="STRING" id="231916.A0A409YTS4"/>
<protein>
    <recommendedName>
        <fullName evidence="2">DDE-1 domain-containing protein</fullName>
    </recommendedName>
</protein>
<feature type="domain" description="DDE-1" evidence="2">
    <location>
        <begin position="11"/>
        <end position="121"/>
    </location>
</feature>
<reference evidence="3 4" key="1">
    <citation type="journal article" date="2018" name="Evol. Lett.">
        <title>Horizontal gene cluster transfer increased hallucinogenic mushroom diversity.</title>
        <authorList>
            <person name="Reynolds H.T."/>
            <person name="Vijayakumar V."/>
            <person name="Gluck-Thaler E."/>
            <person name="Korotkin H.B."/>
            <person name="Matheny P.B."/>
            <person name="Slot J.C."/>
        </authorList>
    </citation>
    <scope>NUCLEOTIDE SEQUENCE [LARGE SCALE GENOMIC DNA]</scope>
    <source>
        <strain evidence="3 4">SRW20</strain>
    </source>
</reference>
<dbReference type="GO" id="GO:0003676">
    <property type="term" value="F:nucleic acid binding"/>
    <property type="evidence" value="ECO:0007669"/>
    <property type="project" value="InterPro"/>
</dbReference>
<evidence type="ECO:0000259" key="2">
    <source>
        <dbReference type="Pfam" id="PF03184"/>
    </source>
</evidence>
<keyword evidence="4" id="KW-1185">Reference proteome</keyword>
<feature type="region of interest" description="Disordered" evidence="1">
    <location>
        <begin position="136"/>
        <end position="168"/>
    </location>
</feature>
<evidence type="ECO:0000313" key="3">
    <source>
        <dbReference type="EMBL" id="PPR06358.1"/>
    </source>
</evidence>
<dbReference type="Pfam" id="PF03184">
    <property type="entry name" value="DDE_1"/>
    <property type="match status" value="1"/>
</dbReference>
<dbReference type="InParanoid" id="A0A409YTS4"/>
<feature type="compositionally biased region" description="Acidic residues" evidence="1">
    <location>
        <begin position="152"/>
        <end position="168"/>
    </location>
</feature>
<sequence length="168" mass="19093">MRAYVNDVLAPYFDRKKAELSLPPSQKSVLQLDVWSVHCSEEFRSWMKTHHPTILLDYVPGGCTGVAHPCDVGIQRPLKLSIEGNMNQRFKESSADLRNRTPRWLWNAYNALQDKEMVKKALRNMKDTDPAFWAELTGGATSVPDETAVMPEDVEPEDTNLEDNDSDD</sequence>
<dbReference type="Proteomes" id="UP000284706">
    <property type="component" value="Unassembled WGS sequence"/>
</dbReference>
<dbReference type="InterPro" id="IPR004875">
    <property type="entry name" value="DDE_SF_endonuclease_dom"/>
</dbReference>
<name>A0A409YTS4_9AGAR</name>
<comment type="caution">
    <text evidence="3">The sequence shown here is derived from an EMBL/GenBank/DDBJ whole genome shotgun (WGS) entry which is preliminary data.</text>
</comment>
<evidence type="ECO:0000256" key="1">
    <source>
        <dbReference type="SAM" id="MobiDB-lite"/>
    </source>
</evidence>
<dbReference type="OrthoDB" id="3257623at2759"/>
<organism evidence="3 4">
    <name type="scientific">Gymnopilus dilepis</name>
    <dbReference type="NCBI Taxonomy" id="231916"/>
    <lineage>
        <taxon>Eukaryota</taxon>
        <taxon>Fungi</taxon>
        <taxon>Dikarya</taxon>
        <taxon>Basidiomycota</taxon>
        <taxon>Agaricomycotina</taxon>
        <taxon>Agaricomycetes</taxon>
        <taxon>Agaricomycetidae</taxon>
        <taxon>Agaricales</taxon>
        <taxon>Agaricineae</taxon>
        <taxon>Hymenogastraceae</taxon>
        <taxon>Gymnopilus</taxon>
    </lineage>
</organism>
<proteinExistence type="predicted"/>
<dbReference type="EMBL" id="NHYE01000332">
    <property type="protein sequence ID" value="PPR06358.1"/>
    <property type="molecule type" value="Genomic_DNA"/>
</dbReference>
<evidence type="ECO:0000313" key="4">
    <source>
        <dbReference type="Proteomes" id="UP000284706"/>
    </source>
</evidence>
<accession>A0A409YTS4</accession>
<gene>
    <name evidence="3" type="ORF">CVT26_004631</name>
</gene>
<dbReference type="AlphaFoldDB" id="A0A409YTS4"/>